<proteinExistence type="predicted"/>
<sequence length="384" mass="42807">MLTWFAGPLPMLFICLNVFAVFCYLQLLVWLWYDWGDCITLGCNSPDEKHGFIGVVAGISLDVGFGLVIVMIRALANLFGSWAATCHNAEFAIDRRIIAKVYTMLVEAVDTILALLLFGLLFVTPWSGSVQHDLPEADCSDAMLYGLVGRSSFSCLVRRVSVDNRRWVYRQMMRGPLMMLPFIRLLLKCVIPMVARLLNKYEVPPRGPCRCPSDAINALIRLMGLIFAFDGDSVGGFRFVFSGDPFSSSRKAAEAPPPASADLDGQDAALADGAEGTEQLLDDALEEMKLKEFEVDEEMNEVKLSLLFLVMFGPIAPEGVFTTLLAKMMESWFDLSKLLFLKRRPFPDQGMSVAVMHFRMKAFIVVTIVAKVVWSFVLSFVVFA</sequence>
<keyword evidence="1" id="KW-0472">Membrane</keyword>
<dbReference type="InterPro" id="IPR049452">
    <property type="entry name" value="Anoctamin_TM"/>
</dbReference>
<feature type="transmembrane region" description="Helical" evidence="1">
    <location>
        <begin position="362"/>
        <end position="383"/>
    </location>
</feature>
<organism evidence="3 4">
    <name type="scientific">Prorocentrum cordatum</name>
    <dbReference type="NCBI Taxonomy" id="2364126"/>
    <lineage>
        <taxon>Eukaryota</taxon>
        <taxon>Sar</taxon>
        <taxon>Alveolata</taxon>
        <taxon>Dinophyceae</taxon>
        <taxon>Prorocentrales</taxon>
        <taxon>Prorocentraceae</taxon>
        <taxon>Prorocentrum</taxon>
    </lineage>
</organism>
<feature type="transmembrane region" description="Helical" evidence="1">
    <location>
        <begin position="181"/>
        <end position="198"/>
    </location>
</feature>
<gene>
    <name evidence="3" type="ORF">PCOR1329_LOCUS43324</name>
</gene>
<evidence type="ECO:0000313" key="4">
    <source>
        <dbReference type="Proteomes" id="UP001189429"/>
    </source>
</evidence>
<feature type="transmembrane region" description="Helical" evidence="1">
    <location>
        <begin position="12"/>
        <end position="33"/>
    </location>
</feature>
<dbReference type="EMBL" id="CAUYUJ010015205">
    <property type="protein sequence ID" value="CAK0851072.1"/>
    <property type="molecule type" value="Genomic_DNA"/>
</dbReference>
<keyword evidence="1" id="KW-1133">Transmembrane helix</keyword>
<comment type="caution">
    <text evidence="3">The sequence shown here is derived from an EMBL/GenBank/DDBJ whole genome shotgun (WGS) entry which is preliminary data.</text>
</comment>
<feature type="transmembrane region" description="Helical" evidence="1">
    <location>
        <begin position="306"/>
        <end position="326"/>
    </location>
</feature>
<evidence type="ECO:0000313" key="3">
    <source>
        <dbReference type="EMBL" id="CAK0851072.1"/>
    </source>
</evidence>
<accession>A0ABN9TXN9</accession>
<evidence type="ECO:0000259" key="2">
    <source>
        <dbReference type="Pfam" id="PF04547"/>
    </source>
</evidence>
<protein>
    <recommendedName>
        <fullName evidence="2">Anoctamin transmembrane domain-containing protein</fullName>
    </recommendedName>
</protein>
<keyword evidence="4" id="KW-1185">Reference proteome</keyword>
<feature type="transmembrane region" description="Helical" evidence="1">
    <location>
        <begin position="53"/>
        <end position="76"/>
    </location>
</feature>
<feature type="transmembrane region" description="Helical" evidence="1">
    <location>
        <begin position="97"/>
        <end position="122"/>
    </location>
</feature>
<dbReference type="Proteomes" id="UP001189429">
    <property type="component" value="Unassembled WGS sequence"/>
</dbReference>
<feature type="domain" description="Anoctamin transmembrane" evidence="2">
    <location>
        <begin position="178"/>
        <end position="370"/>
    </location>
</feature>
<dbReference type="Pfam" id="PF04547">
    <property type="entry name" value="Anoctamin"/>
    <property type="match status" value="1"/>
</dbReference>
<keyword evidence="1" id="KW-0812">Transmembrane</keyword>
<reference evidence="3" key="1">
    <citation type="submission" date="2023-10" db="EMBL/GenBank/DDBJ databases">
        <authorList>
            <person name="Chen Y."/>
            <person name="Shah S."/>
            <person name="Dougan E. K."/>
            <person name="Thang M."/>
            <person name="Chan C."/>
        </authorList>
    </citation>
    <scope>NUCLEOTIDE SEQUENCE [LARGE SCALE GENOMIC DNA]</scope>
</reference>
<name>A0ABN9TXN9_9DINO</name>
<evidence type="ECO:0000256" key="1">
    <source>
        <dbReference type="SAM" id="Phobius"/>
    </source>
</evidence>